<protein>
    <recommendedName>
        <fullName evidence="4">DUF4231 domain-containing protein</fullName>
    </recommendedName>
</protein>
<evidence type="ECO:0008006" key="4">
    <source>
        <dbReference type="Google" id="ProtNLM"/>
    </source>
</evidence>
<reference evidence="2" key="1">
    <citation type="submission" date="2021-10" db="EMBL/GenBank/DDBJ databases">
        <title>Collection of gut derived symbiotic bacterial strains cultured from healthy donors.</title>
        <authorList>
            <person name="Lin H."/>
            <person name="Littmann E."/>
            <person name="Kohout C."/>
            <person name="Pamer E.G."/>
        </authorList>
    </citation>
    <scope>NUCLEOTIDE SEQUENCE</scope>
    <source>
        <strain evidence="2">DFI.4.48</strain>
    </source>
</reference>
<dbReference type="EMBL" id="JAJDKZ010000035">
    <property type="protein sequence ID" value="MCB8611064.1"/>
    <property type="molecule type" value="Genomic_DNA"/>
</dbReference>
<dbReference type="AlphaFoldDB" id="A0AAW4VWJ2"/>
<keyword evidence="1" id="KW-0472">Membrane</keyword>
<sequence length="157" mass="18049">MENNEEKKQIQLTENDLIINRRLSKLFSLINKYEELSKKGTWLYKLLLGVLLIATVIIIYALFTTNVIASVISNINNQENVSIVEIALAFFLPLLNIIATGLFYFETNYCTSKVDTNNKIIDLSNTAYELGYNLYLNGKLTKENKELFENKLLNIED</sequence>
<gene>
    <name evidence="2" type="ORF">LJD69_10740</name>
</gene>
<accession>A0AAW4VWJ2</accession>
<comment type="caution">
    <text evidence="2">The sequence shown here is derived from an EMBL/GenBank/DDBJ whole genome shotgun (WGS) entry which is preliminary data.</text>
</comment>
<evidence type="ECO:0000256" key="1">
    <source>
        <dbReference type="SAM" id="Phobius"/>
    </source>
</evidence>
<proteinExistence type="predicted"/>
<dbReference type="RefSeq" id="WP_227279907.1">
    <property type="nucleotide sequence ID" value="NZ_JAJDKR010000035.1"/>
</dbReference>
<keyword evidence="1" id="KW-0812">Transmembrane</keyword>
<evidence type="ECO:0000313" key="2">
    <source>
        <dbReference type="EMBL" id="MCB8611064.1"/>
    </source>
</evidence>
<feature type="transmembrane region" description="Helical" evidence="1">
    <location>
        <begin position="42"/>
        <end position="63"/>
    </location>
</feature>
<feature type="transmembrane region" description="Helical" evidence="1">
    <location>
        <begin position="83"/>
        <end position="105"/>
    </location>
</feature>
<dbReference type="Proteomes" id="UP001198439">
    <property type="component" value="Unassembled WGS sequence"/>
</dbReference>
<keyword evidence="1" id="KW-1133">Transmembrane helix</keyword>
<name>A0AAW4VWJ2_9FIRM</name>
<organism evidence="2 3">
    <name type="scientific">Faecalibacillus faecis</name>
    <dbReference type="NCBI Taxonomy" id="1982628"/>
    <lineage>
        <taxon>Bacteria</taxon>
        <taxon>Bacillati</taxon>
        <taxon>Bacillota</taxon>
        <taxon>Erysipelotrichia</taxon>
        <taxon>Erysipelotrichales</taxon>
        <taxon>Coprobacillaceae</taxon>
        <taxon>Faecalibacillus</taxon>
    </lineage>
</organism>
<evidence type="ECO:0000313" key="3">
    <source>
        <dbReference type="Proteomes" id="UP001198439"/>
    </source>
</evidence>